<name>A0A556A826_9BURK</name>
<reference evidence="2 3" key="1">
    <citation type="submission" date="2019-07" db="EMBL/GenBank/DDBJ databases">
        <title>Qingshengfaniella alkalisoli gen. nov., sp. nov., isolated from saline soil.</title>
        <authorList>
            <person name="Xu L."/>
            <person name="Huang X.-X."/>
            <person name="Sun J.-Q."/>
        </authorList>
    </citation>
    <scope>NUCLEOTIDE SEQUENCE [LARGE SCALE GENOMIC DNA]</scope>
    <source>
        <strain evidence="2 3">DSM 27279</strain>
    </source>
</reference>
<comment type="caution">
    <text evidence="2">The sequence shown here is derived from an EMBL/GenBank/DDBJ whole genome shotgun (WGS) entry which is preliminary data.</text>
</comment>
<dbReference type="AlphaFoldDB" id="A0A556A826"/>
<evidence type="ECO:0000313" key="2">
    <source>
        <dbReference type="EMBL" id="TSH89049.1"/>
    </source>
</evidence>
<gene>
    <name evidence="2" type="ORF">FOZ76_25890</name>
</gene>
<dbReference type="PANTHER" id="PTHR37486">
    <property type="entry name" value="STRINGENT STARVATION PROTEIN B"/>
    <property type="match status" value="1"/>
</dbReference>
<sequence>MTETSTKPYLIRALHEWCTDNGYTPYITVVVDAHTVVPREHVRDGAITLNVGALATHKLTMGNEFIEFQARFGGVARQISVPVGAVRAIYAKETGQGMAFELVPPEEEAVADDGPAAPQETDPDRPALASVPDPEHSPDGPPEEPPPSPPQDGGSRPKLKVIK</sequence>
<keyword evidence="2" id="KW-0378">Hydrolase</keyword>
<feature type="region of interest" description="Disordered" evidence="1">
    <location>
        <begin position="106"/>
        <end position="163"/>
    </location>
</feature>
<dbReference type="PANTHER" id="PTHR37486:SF1">
    <property type="entry name" value="STRINGENT STARVATION PROTEIN B"/>
    <property type="match status" value="1"/>
</dbReference>
<dbReference type="Gene3D" id="2.30.30.220">
    <property type="entry name" value="SspB-like"/>
    <property type="match status" value="1"/>
</dbReference>
<dbReference type="OrthoDB" id="9797358at2"/>
<keyword evidence="3" id="KW-1185">Reference proteome</keyword>
<dbReference type="GO" id="GO:0008233">
    <property type="term" value="F:peptidase activity"/>
    <property type="evidence" value="ECO:0007669"/>
    <property type="project" value="UniProtKB-KW"/>
</dbReference>
<dbReference type="EMBL" id="VLTJ01000042">
    <property type="protein sequence ID" value="TSH89049.1"/>
    <property type="molecule type" value="Genomic_DNA"/>
</dbReference>
<keyword evidence="2" id="KW-0645">Protease</keyword>
<dbReference type="GO" id="GO:0006508">
    <property type="term" value="P:proteolysis"/>
    <property type="evidence" value="ECO:0007669"/>
    <property type="project" value="UniProtKB-KW"/>
</dbReference>
<dbReference type="GO" id="GO:0045732">
    <property type="term" value="P:positive regulation of protein catabolic process"/>
    <property type="evidence" value="ECO:0007669"/>
    <property type="project" value="TreeGrafter"/>
</dbReference>
<dbReference type="SUPFAM" id="SSF101738">
    <property type="entry name" value="SspB-like"/>
    <property type="match status" value="1"/>
</dbReference>
<dbReference type="InterPro" id="IPR036760">
    <property type="entry name" value="SspB-like_sf"/>
</dbReference>
<dbReference type="GO" id="GO:0005829">
    <property type="term" value="C:cytosol"/>
    <property type="evidence" value="ECO:0007669"/>
    <property type="project" value="TreeGrafter"/>
</dbReference>
<organism evidence="2 3">
    <name type="scientific">Verticiella sediminum</name>
    <dbReference type="NCBI Taxonomy" id="1247510"/>
    <lineage>
        <taxon>Bacteria</taxon>
        <taxon>Pseudomonadati</taxon>
        <taxon>Pseudomonadota</taxon>
        <taxon>Betaproteobacteria</taxon>
        <taxon>Burkholderiales</taxon>
        <taxon>Alcaligenaceae</taxon>
        <taxon>Verticiella</taxon>
    </lineage>
</organism>
<protein>
    <submittedName>
        <fullName evidence="2">ClpXP protease specificity-enhancing factor</fullName>
    </submittedName>
</protein>
<dbReference type="NCBIfam" id="NF008769">
    <property type="entry name" value="PRK11798.2-5"/>
    <property type="match status" value="1"/>
</dbReference>
<dbReference type="Proteomes" id="UP000318405">
    <property type="component" value="Unassembled WGS sequence"/>
</dbReference>
<evidence type="ECO:0000256" key="1">
    <source>
        <dbReference type="SAM" id="MobiDB-lite"/>
    </source>
</evidence>
<dbReference type="PIRSF" id="PIRSF005276">
    <property type="entry name" value="SspB"/>
    <property type="match status" value="1"/>
</dbReference>
<evidence type="ECO:0000313" key="3">
    <source>
        <dbReference type="Proteomes" id="UP000318405"/>
    </source>
</evidence>
<feature type="compositionally biased region" description="Pro residues" evidence="1">
    <location>
        <begin position="139"/>
        <end position="150"/>
    </location>
</feature>
<dbReference type="RefSeq" id="WP_143951164.1">
    <property type="nucleotide sequence ID" value="NZ_BAABMB010000005.1"/>
</dbReference>
<dbReference type="GO" id="GO:0005840">
    <property type="term" value="C:ribosome"/>
    <property type="evidence" value="ECO:0007669"/>
    <property type="project" value="TreeGrafter"/>
</dbReference>
<dbReference type="InterPro" id="IPR007481">
    <property type="entry name" value="SspB"/>
</dbReference>
<proteinExistence type="predicted"/>
<dbReference type="Pfam" id="PF04386">
    <property type="entry name" value="SspB"/>
    <property type="match status" value="1"/>
</dbReference>
<accession>A0A556A826</accession>